<dbReference type="Proteomes" id="UP000220102">
    <property type="component" value="Unassembled WGS sequence"/>
</dbReference>
<dbReference type="PIRSF" id="PIRSF037205">
    <property type="entry name" value="UCP037205"/>
    <property type="match status" value="1"/>
</dbReference>
<sequence length="57" mass="7118">MSHQKGNLPTKTCPVCNREFKWRKKWEDDWENVKYCSQRCRRNKNRDHVPWRKEVKG</sequence>
<name>A0A2A8CU76_9BACT</name>
<dbReference type="AlphaFoldDB" id="A0A2A8CU76"/>
<gene>
    <name evidence="1" type="ORF">CRI94_16120</name>
</gene>
<dbReference type="EMBL" id="PDEQ01000010">
    <property type="protein sequence ID" value="PEN11313.1"/>
    <property type="molecule type" value="Genomic_DNA"/>
</dbReference>
<evidence type="ECO:0000313" key="1">
    <source>
        <dbReference type="EMBL" id="PEN11313.1"/>
    </source>
</evidence>
<dbReference type="OrthoDB" id="27194at2"/>
<evidence type="ECO:0000313" key="2">
    <source>
        <dbReference type="Proteomes" id="UP000220102"/>
    </source>
</evidence>
<keyword evidence="2" id="KW-1185">Reference proteome</keyword>
<dbReference type="Pfam" id="PF10013">
    <property type="entry name" value="DUF2256"/>
    <property type="match status" value="1"/>
</dbReference>
<dbReference type="InterPro" id="IPR017136">
    <property type="entry name" value="UCP037205"/>
</dbReference>
<dbReference type="PANTHER" id="PTHR37463">
    <property type="entry name" value="GSL3115 PROTEIN"/>
    <property type="match status" value="1"/>
</dbReference>
<reference evidence="1 2" key="1">
    <citation type="submission" date="2017-10" db="EMBL/GenBank/DDBJ databases">
        <title>Draft genome of Longibacter Salinarum.</title>
        <authorList>
            <person name="Goh K.M."/>
            <person name="Shamsir M.S."/>
            <person name="Lim S.W."/>
        </authorList>
    </citation>
    <scope>NUCLEOTIDE SEQUENCE [LARGE SCALE GENOMIC DNA]</scope>
    <source>
        <strain evidence="1 2">KCTC 52045</strain>
    </source>
</reference>
<organism evidence="1 2">
    <name type="scientific">Longibacter salinarum</name>
    <dbReference type="NCBI Taxonomy" id="1850348"/>
    <lineage>
        <taxon>Bacteria</taxon>
        <taxon>Pseudomonadati</taxon>
        <taxon>Rhodothermota</taxon>
        <taxon>Rhodothermia</taxon>
        <taxon>Rhodothermales</taxon>
        <taxon>Salisaetaceae</taxon>
        <taxon>Longibacter</taxon>
    </lineage>
</organism>
<protein>
    <recommendedName>
        <fullName evidence="3">DUF2256 domain-containing protein</fullName>
    </recommendedName>
</protein>
<evidence type="ECO:0008006" key="3">
    <source>
        <dbReference type="Google" id="ProtNLM"/>
    </source>
</evidence>
<accession>A0A2A8CU76</accession>
<proteinExistence type="predicted"/>
<dbReference type="RefSeq" id="WP_098078443.1">
    <property type="nucleotide sequence ID" value="NZ_PDEQ01000010.1"/>
</dbReference>
<dbReference type="PANTHER" id="PTHR37463:SF1">
    <property type="entry name" value="DUF2256 DOMAIN-CONTAINING PROTEIN"/>
    <property type="match status" value="1"/>
</dbReference>
<comment type="caution">
    <text evidence="1">The sequence shown here is derived from an EMBL/GenBank/DDBJ whole genome shotgun (WGS) entry which is preliminary data.</text>
</comment>